<proteinExistence type="inferred from homology"/>
<keyword evidence="15" id="KW-1185">Reference proteome</keyword>
<feature type="binding site" evidence="11">
    <location>
        <position position="288"/>
    </location>
    <ligand>
        <name>beta-D-galactose</name>
        <dbReference type="ChEBI" id="CHEBI:27667"/>
    </ligand>
</feature>
<dbReference type="InterPro" id="IPR014718">
    <property type="entry name" value="GH-type_carb-bd"/>
</dbReference>
<evidence type="ECO:0000256" key="10">
    <source>
        <dbReference type="PIRSR" id="PIRSR005096-1"/>
    </source>
</evidence>
<comment type="catalytic activity">
    <reaction evidence="9">
        <text>alpha-D-glucose = beta-D-glucose</text>
        <dbReference type="Rhea" id="RHEA:10264"/>
        <dbReference type="ChEBI" id="CHEBI:15903"/>
        <dbReference type="ChEBI" id="CHEBI:17925"/>
        <dbReference type="EC" id="5.1.3.3"/>
    </reaction>
</comment>
<dbReference type="PIRSF" id="PIRSF005096">
    <property type="entry name" value="GALM"/>
    <property type="match status" value="1"/>
</dbReference>
<dbReference type="CDD" id="cd09019">
    <property type="entry name" value="galactose_mutarotase_like"/>
    <property type="match status" value="1"/>
</dbReference>
<evidence type="ECO:0000313" key="15">
    <source>
        <dbReference type="Proteomes" id="UP000003688"/>
    </source>
</evidence>
<feature type="chain" id="PRO_5002892933" description="Aldose 1-epimerase" evidence="13">
    <location>
        <begin position="29"/>
        <end position="388"/>
    </location>
</feature>
<evidence type="ECO:0000256" key="4">
    <source>
        <dbReference type="ARBA" id="ARBA00011245"/>
    </source>
</evidence>
<evidence type="ECO:0000256" key="1">
    <source>
        <dbReference type="ARBA" id="ARBA00004496"/>
    </source>
</evidence>
<keyword evidence="7 9" id="KW-0413">Isomerase</keyword>
<dbReference type="AlphaFoldDB" id="B9XD63"/>
<dbReference type="InterPro" id="IPR011013">
    <property type="entry name" value="Gal_mutarotase_sf_dom"/>
</dbReference>
<feature type="active site" description="Proton donor" evidence="10">
    <location>
        <position position="221"/>
    </location>
</feature>
<evidence type="ECO:0000256" key="8">
    <source>
        <dbReference type="ARBA" id="ARBA00023277"/>
    </source>
</evidence>
<dbReference type="EMBL" id="ABOX02000006">
    <property type="protein sequence ID" value="EEF62009.1"/>
    <property type="molecule type" value="Genomic_DNA"/>
</dbReference>
<dbReference type="GO" id="GO:0005737">
    <property type="term" value="C:cytoplasm"/>
    <property type="evidence" value="ECO:0007669"/>
    <property type="project" value="UniProtKB-SubCell"/>
</dbReference>
<dbReference type="Pfam" id="PF01263">
    <property type="entry name" value="Aldose_epim"/>
    <property type="match status" value="1"/>
</dbReference>
<evidence type="ECO:0000256" key="6">
    <source>
        <dbReference type="ARBA" id="ARBA00022553"/>
    </source>
</evidence>
<comment type="subcellular location">
    <subcellularLocation>
        <location evidence="1">Cytoplasm</location>
    </subcellularLocation>
</comment>
<dbReference type="InterPro" id="IPR015443">
    <property type="entry name" value="Aldose_1-epimerase"/>
</dbReference>
<comment type="caution">
    <text evidence="14">The sequence shown here is derived from an EMBL/GenBank/DDBJ whole genome shotgun (WGS) entry which is preliminary data.</text>
</comment>
<dbReference type="InterPro" id="IPR047215">
    <property type="entry name" value="Galactose_mutarotase-like"/>
</dbReference>
<dbReference type="Proteomes" id="UP000003688">
    <property type="component" value="Unassembled WGS sequence"/>
</dbReference>
<organism evidence="14 15">
    <name type="scientific">Pedosphaera parvula (strain Ellin514)</name>
    <dbReference type="NCBI Taxonomy" id="320771"/>
    <lineage>
        <taxon>Bacteria</taxon>
        <taxon>Pseudomonadati</taxon>
        <taxon>Verrucomicrobiota</taxon>
        <taxon>Pedosphaerae</taxon>
        <taxon>Pedosphaerales</taxon>
        <taxon>Pedosphaeraceae</taxon>
        <taxon>Pedosphaera</taxon>
    </lineage>
</organism>
<dbReference type="Gene3D" id="2.70.98.10">
    <property type="match status" value="1"/>
</dbReference>
<evidence type="ECO:0000313" key="14">
    <source>
        <dbReference type="EMBL" id="EEF62009.1"/>
    </source>
</evidence>
<gene>
    <name evidence="14" type="ORF">Cflav_PD6284</name>
</gene>
<feature type="signal peptide" evidence="13">
    <location>
        <begin position="1"/>
        <end position="28"/>
    </location>
</feature>
<comment type="similarity">
    <text evidence="3 9">Belongs to the aldose epimerase family.</text>
</comment>
<comment type="subunit">
    <text evidence="4">Monomer.</text>
</comment>
<evidence type="ECO:0000256" key="3">
    <source>
        <dbReference type="ARBA" id="ARBA00006206"/>
    </source>
</evidence>
<dbReference type="SUPFAM" id="SSF74650">
    <property type="entry name" value="Galactose mutarotase-like"/>
    <property type="match status" value="1"/>
</dbReference>
<dbReference type="GO" id="GO:0004034">
    <property type="term" value="F:aldose 1-epimerase activity"/>
    <property type="evidence" value="ECO:0007669"/>
    <property type="project" value="UniProtKB-EC"/>
</dbReference>
<feature type="binding site" evidence="12">
    <location>
        <begin position="121"/>
        <end position="122"/>
    </location>
    <ligand>
        <name>beta-D-galactose</name>
        <dbReference type="ChEBI" id="CHEBI:27667"/>
    </ligand>
</feature>
<feature type="binding site" evidence="12">
    <location>
        <begin position="221"/>
        <end position="223"/>
    </location>
    <ligand>
        <name>beta-D-galactose</name>
        <dbReference type="ChEBI" id="CHEBI:27667"/>
    </ligand>
</feature>
<dbReference type="FunFam" id="2.70.98.10:FF:000003">
    <property type="entry name" value="Aldose 1-epimerase"/>
    <property type="match status" value="1"/>
</dbReference>
<dbReference type="GO" id="GO:0033499">
    <property type="term" value="P:galactose catabolic process via UDP-galactose, Leloir pathway"/>
    <property type="evidence" value="ECO:0007669"/>
    <property type="project" value="TreeGrafter"/>
</dbReference>
<keyword evidence="8 9" id="KW-0119">Carbohydrate metabolism</keyword>
<feature type="active site" description="Proton acceptor" evidence="10">
    <location>
        <position position="353"/>
    </location>
</feature>
<dbReference type="GO" id="GO:0030246">
    <property type="term" value="F:carbohydrate binding"/>
    <property type="evidence" value="ECO:0007669"/>
    <property type="project" value="InterPro"/>
</dbReference>
<protein>
    <recommendedName>
        <fullName evidence="9">Aldose 1-epimerase</fullName>
        <ecNumber evidence="9">5.1.3.3</ecNumber>
    </recommendedName>
</protein>
<dbReference type="STRING" id="320771.Cflav_PD6284"/>
<dbReference type="PANTHER" id="PTHR10091">
    <property type="entry name" value="ALDOSE-1-EPIMERASE"/>
    <property type="match status" value="1"/>
</dbReference>
<sequence length="388" mass="42571" precursor="true">MIFPRAMRNIFRKINLCLLGALVSVVLAVSQSSATEQNGTTLRIEKSHFGTMPDGSEVSLYTLKNSKGITCKITDYGGIITEMDVPDRAGNVADVVLGYDDFERYQKNGPYFGAIVGRVANRVAGARFTLDGKTYNLANNDGTNQLHGGIKGFDKKLWKAEASSTKDAAVLKLSYTSPDGEENYPGNLSTVITYTLNNKNELRVDYRATTDKATPVNLSNHSYWNLLGSNSVLDHVLTLNADKYTPTGKTLIPTGEMAPVKDTPLDFTTPHTIGSGLSELSKKGRGYDNNFVLNSGGKKLAMAAKVYEPVTGRVMEVWTDQPGIQFYTPNFGEALQKTRSGPAFKGNCAFCLETENFPDAVNHTNFPNSILRPDQTYKQTTIYHFSTH</sequence>
<evidence type="ECO:0000256" key="11">
    <source>
        <dbReference type="PIRSR" id="PIRSR005096-2"/>
    </source>
</evidence>
<evidence type="ECO:0000256" key="5">
    <source>
        <dbReference type="ARBA" id="ARBA00022490"/>
    </source>
</evidence>
<dbReference type="NCBIfam" id="NF008277">
    <property type="entry name" value="PRK11055.1"/>
    <property type="match status" value="1"/>
</dbReference>
<name>B9XD63_PEDPL</name>
<dbReference type="UniPathway" id="UPA00242"/>
<comment type="pathway">
    <text evidence="2 9">Carbohydrate metabolism; hexose metabolism.</text>
</comment>
<reference evidence="14 15" key="1">
    <citation type="journal article" date="2011" name="J. Bacteriol.">
        <title>Genome sequence of 'Pedosphaera parvula' Ellin514, an aerobic Verrucomicrobial isolate from pasture soil.</title>
        <authorList>
            <person name="Kant R."/>
            <person name="van Passel M.W."/>
            <person name="Sangwan P."/>
            <person name="Palva A."/>
            <person name="Lucas S."/>
            <person name="Copeland A."/>
            <person name="Lapidus A."/>
            <person name="Glavina Del Rio T."/>
            <person name="Dalin E."/>
            <person name="Tice H."/>
            <person name="Bruce D."/>
            <person name="Goodwin L."/>
            <person name="Pitluck S."/>
            <person name="Chertkov O."/>
            <person name="Larimer F.W."/>
            <person name="Land M.L."/>
            <person name="Hauser L."/>
            <person name="Brettin T.S."/>
            <person name="Detter J.C."/>
            <person name="Han S."/>
            <person name="de Vos W.M."/>
            <person name="Janssen P.H."/>
            <person name="Smidt H."/>
        </authorList>
    </citation>
    <scope>NUCLEOTIDE SEQUENCE [LARGE SCALE GENOMIC DNA]</scope>
    <source>
        <strain evidence="14 15">Ellin514</strain>
    </source>
</reference>
<dbReference type="EC" id="5.1.3.3" evidence="9"/>
<keyword evidence="5" id="KW-0963">Cytoplasm</keyword>
<accession>B9XD63</accession>
<evidence type="ECO:0000256" key="2">
    <source>
        <dbReference type="ARBA" id="ARBA00005028"/>
    </source>
</evidence>
<dbReference type="GO" id="GO:0006006">
    <property type="term" value="P:glucose metabolic process"/>
    <property type="evidence" value="ECO:0007669"/>
    <property type="project" value="TreeGrafter"/>
</dbReference>
<evidence type="ECO:0000256" key="12">
    <source>
        <dbReference type="PIRSR" id="PIRSR005096-3"/>
    </source>
</evidence>
<evidence type="ECO:0000256" key="13">
    <source>
        <dbReference type="SAM" id="SignalP"/>
    </source>
</evidence>
<keyword evidence="6" id="KW-0597">Phosphoprotein</keyword>
<evidence type="ECO:0000256" key="9">
    <source>
        <dbReference type="PIRNR" id="PIRNR005096"/>
    </source>
</evidence>
<keyword evidence="13" id="KW-0732">Signal</keyword>
<evidence type="ECO:0000256" key="7">
    <source>
        <dbReference type="ARBA" id="ARBA00023235"/>
    </source>
</evidence>
<dbReference type="InterPro" id="IPR008183">
    <property type="entry name" value="Aldose_1/G6P_1-epimerase"/>
</dbReference>
<dbReference type="PANTHER" id="PTHR10091:SF0">
    <property type="entry name" value="GALACTOSE MUTAROTASE"/>
    <property type="match status" value="1"/>
</dbReference>